<comment type="caution">
    <text evidence="1">The sequence shown here is derived from an EMBL/GenBank/DDBJ whole genome shotgun (WGS) entry which is preliminary data.</text>
</comment>
<organism evidence="1 2">
    <name type="scientific">Paramarasmius palmivorus</name>
    <dbReference type="NCBI Taxonomy" id="297713"/>
    <lineage>
        <taxon>Eukaryota</taxon>
        <taxon>Fungi</taxon>
        <taxon>Dikarya</taxon>
        <taxon>Basidiomycota</taxon>
        <taxon>Agaricomycotina</taxon>
        <taxon>Agaricomycetes</taxon>
        <taxon>Agaricomycetidae</taxon>
        <taxon>Agaricales</taxon>
        <taxon>Marasmiineae</taxon>
        <taxon>Marasmiaceae</taxon>
        <taxon>Paramarasmius</taxon>
    </lineage>
</organism>
<name>A0AAW0CJ68_9AGAR</name>
<proteinExistence type="predicted"/>
<dbReference type="AlphaFoldDB" id="A0AAW0CJ68"/>
<reference evidence="1 2" key="1">
    <citation type="submission" date="2024-01" db="EMBL/GenBank/DDBJ databases">
        <title>A draft genome for a cacao thread blight-causing isolate of Paramarasmius palmivorus.</title>
        <authorList>
            <person name="Baruah I.K."/>
            <person name="Bukari Y."/>
            <person name="Amoako-Attah I."/>
            <person name="Meinhardt L.W."/>
            <person name="Bailey B.A."/>
            <person name="Cohen S.P."/>
        </authorList>
    </citation>
    <scope>NUCLEOTIDE SEQUENCE [LARGE SCALE GENOMIC DNA]</scope>
    <source>
        <strain evidence="1 2">GH-12</strain>
    </source>
</reference>
<evidence type="ECO:0000313" key="2">
    <source>
        <dbReference type="Proteomes" id="UP001383192"/>
    </source>
</evidence>
<accession>A0AAW0CJ68</accession>
<sequence>MDILSLDAADFSPEFHLDPPRSLRVVNLVFGLPPRPVNASFRKLWSDYTKLCDRVCWFICDSPLEVLRVTIEHGCLQLRNADCGILVDKIIENHWETMQLLELPEKMIIQRDTFKKLLRSCVNLEQLEIGIRGGRECLATFIRHAVGLHYLHTAHLHCENLKLEASHERWLVACNAKEIMKTVKGLRSFSVNKNVHAVRLYHCV</sequence>
<evidence type="ECO:0000313" key="1">
    <source>
        <dbReference type="EMBL" id="KAK7038799.1"/>
    </source>
</evidence>
<protein>
    <submittedName>
        <fullName evidence="1">Uncharacterized protein</fullName>
    </submittedName>
</protein>
<keyword evidence="2" id="KW-1185">Reference proteome</keyword>
<gene>
    <name evidence="1" type="ORF">VNI00_010687</name>
</gene>
<dbReference type="Proteomes" id="UP001383192">
    <property type="component" value="Unassembled WGS sequence"/>
</dbReference>
<dbReference type="EMBL" id="JAYKXP010000043">
    <property type="protein sequence ID" value="KAK7038799.1"/>
    <property type="molecule type" value="Genomic_DNA"/>
</dbReference>